<proteinExistence type="predicted"/>
<evidence type="ECO:0008006" key="3">
    <source>
        <dbReference type="Google" id="ProtNLM"/>
    </source>
</evidence>
<dbReference type="EMBL" id="JACRUL010000040">
    <property type="protein sequence ID" value="MBC5845505.1"/>
    <property type="molecule type" value="Genomic_DNA"/>
</dbReference>
<accession>A0A923N2B0</accession>
<organism evidence="1 2">
    <name type="scientific">Flavobacterium muglaense</name>
    <dbReference type="NCBI Taxonomy" id="2764716"/>
    <lineage>
        <taxon>Bacteria</taxon>
        <taxon>Pseudomonadati</taxon>
        <taxon>Bacteroidota</taxon>
        <taxon>Flavobacteriia</taxon>
        <taxon>Flavobacteriales</taxon>
        <taxon>Flavobacteriaceae</taxon>
        <taxon>Flavobacterium</taxon>
    </lineage>
</organism>
<keyword evidence="2" id="KW-1185">Reference proteome</keyword>
<evidence type="ECO:0000313" key="1">
    <source>
        <dbReference type="EMBL" id="MBC5845505.1"/>
    </source>
</evidence>
<gene>
    <name evidence="1" type="ORF">H8R25_13805</name>
</gene>
<sequence>CLKGVYDKLGGSPTFQYYLKQFDSAFSIADLKLSVGIDPKYPNATAITYEPINLLIEIKFNPDQLNTPTLDIVRTFIHEMIHAEMYRTLLLLSANKEIPWSFEFIESIRNDEKEIAYYYTMYRYEIPLGGSPSEPQHEYMAQLSRDLIIQTMK</sequence>
<reference evidence="1 2" key="1">
    <citation type="submission" date="2020-08" db="EMBL/GenBank/DDBJ databases">
        <title>Description of novel Flavobacterium F-392 isolate.</title>
        <authorList>
            <person name="Saticioglu I.B."/>
            <person name="Duman M."/>
            <person name="Altun S."/>
        </authorList>
    </citation>
    <scope>NUCLEOTIDE SEQUENCE [LARGE SCALE GENOMIC DNA]</scope>
    <source>
        <strain evidence="1 2">F-392</strain>
    </source>
</reference>
<dbReference type="Proteomes" id="UP000641454">
    <property type="component" value="Unassembled WGS sequence"/>
</dbReference>
<evidence type="ECO:0000313" key="2">
    <source>
        <dbReference type="Proteomes" id="UP000641454"/>
    </source>
</evidence>
<feature type="non-terminal residue" evidence="1">
    <location>
        <position position="1"/>
    </location>
</feature>
<name>A0A923N2B0_9FLAO</name>
<dbReference type="AlphaFoldDB" id="A0A923N2B0"/>
<comment type="caution">
    <text evidence="1">The sequence shown here is derived from an EMBL/GenBank/DDBJ whole genome shotgun (WGS) entry which is preliminary data.</text>
</comment>
<protein>
    <recommendedName>
        <fullName evidence="3">SprT-like family protein</fullName>
    </recommendedName>
</protein>